<gene>
    <name evidence="2" type="ORF">OF850_09425</name>
</gene>
<proteinExistence type="predicted"/>
<evidence type="ECO:0008006" key="4">
    <source>
        <dbReference type="Google" id="ProtNLM"/>
    </source>
</evidence>
<protein>
    <recommendedName>
        <fullName evidence="4">Glycine zipper 2TM domain-containing protein</fullName>
    </recommendedName>
</protein>
<sequence>MTPPFLLLLPLALLVAGCGSRYSADEYASSAVQQANPVQRGTVVGARRVAIAAEGAAGAAAGAAAGGVVGGATATGRVGSALGAVGGALVGGLVGTAAERASANTDAVEYVIQRADKDELVSVTQRDAVPIPVGTRVLVIAGAQARVVPDYLEVRPTATAPAAAPAASPAPVTATPLSAPTEVPVAISPVVPSPVAVPPPPVVPAPPSPG</sequence>
<feature type="signal peptide" evidence="1">
    <location>
        <begin position="1"/>
        <end position="23"/>
    </location>
</feature>
<evidence type="ECO:0000256" key="1">
    <source>
        <dbReference type="SAM" id="SignalP"/>
    </source>
</evidence>
<reference evidence="2 3" key="1">
    <citation type="submission" date="2022-10" db="EMBL/GenBank/DDBJ databases">
        <title>Roseococcus glaciei nov., sp. nov., isolated from glacier.</title>
        <authorList>
            <person name="Liu Q."/>
            <person name="Xin Y.-H."/>
        </authorList>
    </citation>
    <scope>NUCLEOTIDE SEQUENCE [LARGE SCALE GENOMIC DNA]</scope>
    <source>
        <strain evidence="2 3">MDT2-1-1</strain>
    </source>
</reference>
<organism evidence="2 3">
    <name type="scientific">Sabulicella glaciei</name>
    <dbReference type="NCBI Taxonomy" id="2984948"/>
    <lineage>
        <taxon>Bacteria</taxon>
        <taxon>Pseudomonadati</taxon>
        <taxon>Pseudomonadota</taxon>
        <taxon>Alphaproteobacteria</taxon>
        <taxon>Acetobacterales</taxon>
        <taxon>Acetobacteraceae</taxon>
        <taxon>Sabulicella</taxon>
    </lineage>
</organism>
<evidence type="ECO:0000313" key="2">
    <source>
        <dbReference type="EMBL" id="MCW8085844.1"/>
    </source>
</evidence>
<keyword evidence="3" id="KW-1185">Reference proteome</keyword>
<dbReference type="RefSeq" id="WP_301589794.1">
    <property type="nucleotide sequence ID" value="NZ_JAPFQI010000005.1"/>
</dbReference>
<dbReference type="EMBL" id="JAPFQI010000005">
    <property type="protein sequence ID" value="MCW8085844.1"/>
    <property type="molecule type" value="Genomic_DNA"/>
</dbReference>
<name>A0ABT3NUK5_9PROT</name>
<dbReference type="Proteomes" id="UP001526430">
    <property type="component" value="Unassembled WGS sequence"/>
</dbReference>
<evidence type="ECO:0000313" key="3">
    <source>
        <dbReference type="Proteomes" id="UP001526430"/>
    </source>
</evidence>
<feature type="chain" id="PRO_5046861744" description="Glycine zipper 2TM domain-containing protein" evidence="1">
    <location>
        <begin position="24"/>
        <end position="210"/>
    </location>
</feature>
<keyword evidence="1" id="KW-0732">Signal</keyword>
<accession>A0ABT3NUK5</accession>
<comment type="caution">
    <text evidence="2">The sequence shown here is derived from an EMBL/GenBank/DDBJ whole genome shotgun (WGS) entry which is preliminary data.</text>
</comment>